<dbReference type="EMBL" id="GL378380">
    <property type="protein sequence ID" value="EFJ42612.1"/>
    <property type="molecule type" value="Genomic_DNA"/>
</dbReference>
<dbReference type="InterPro" id="IPR006551">
    <property type="entry name" value="Polynucleotide_phosphatase"/>
</dbReference>
<evidence type="ECO:0000256" key="1">
    <source>
        <dbReference type="SAM" id="MobiDB-lite"/>
    </source>
</evidence>
<dbReference type="eggNOG" id="KOG2134">
    <property type="taxonomic scope" value="Eukaryota"/>
</dbReference>
<dbReference type="GO" id="GO:0046404">
    <property type="term" value="F:ATP-dependent polydeoxyribonucleotide 5'-hydroxyl-kinase activity"/>
    <property type="evidence" value="ECO:0007669"/>
    <property type="project" value="TreeGrafter"/>
</dbReference>
<gene>
    <name evidence="2" type="ORF">VOLCADRAFT_121502</name>
</gene>
<proteinExistence type="predicted"/>
<dbReference type="Gene3D" id="3.40.50.1000">
    <property type="entry name" value="HAD superfamily/HAD-like"/>
    <property type="match status" value="1"/>
</dbReference>
<dbReference type="GO" id="GO:0006281">
    <property type="term" value="P:DNA repair"/>
    <property type="evidence" value="ECO:0007669"/>
    <property type="project" value="TreeGrafter"/>
</dbReference>
<dbReference type="GeneID" id="9619266"/>
<dbReference type="SUPFAM" id="SSF56784">
    <property type="entry name" value="HAD-like"/>
    <property type="match status" value="1"/>
</dbReference>
<dbReference type="InterPro" id="IPR023214">
    <property type="entry name" value="HAD_sf"/>
</dbReference>
<dbReference type="InterPro" id="IPR013954">
    <property type="entry name" value="PNK3P"/>
</dbReference>
<sequence length="233" mass="25712">MSGRPKRAPKRSRKYSDEEELDDEELSEEEVPLDEDSEEEEKPKKKAKAPAAKATPKPKKQTAAFTNSSGWSFEPPSLLYKTYGDPRPNNKIAAVDLDGTMVNTKSGAQFPKDESDYKWFNKNTANAIRAYHDSGYKVVIFTNQGGVKSAVTGKMAEKVKGRIDAVVKELGIPVQVFAATLDDQNRKPNTGMWHFFCQRHNGGVQPDLSKSFYVGDAAGRPGDFADSDKAFAA</sequence>
<dbReference type="PANTHER" id="PTHR12083">
    <property type="entry name" value="BIFUNCTIONAL POLYNUCLEOTIDE PHOSPHATASE/KINASE"/>
    <property type="match status" value="1"/>
</dbReference>
<dbReference type="NCBIfam" id="TIGR01662">
    <property type="entry name" value="HAD-SF-IIIA"/>
    <property type="match status" value="1"/>
</dbReference>
<dbReference type="RefSeq" id="XP_002956263.1">
    <property type="nucleotide sequence ID" value="XM_002956217.1"/>
</dbReference>
<evidence type="ECO:0000313" key="3">
    <source>
        <dbReference type="Proteomes" id="UP000001058"/>
    </source>
</evidence>
<dbReference type="KEGG" id="vcn:VOLCADRAFT_121502"/>
<dbReference type="Proteomes" id="UP000001058">
    <property type="component" value="Unassembled WGS sequence"/>
</dbReference>
<reference evidence="2 3" key="1">
    <citation type="journal article" date="2010" name="Science">
        <title>Genomic analysis of organismal complexity in the multicellular green alga Volvox carteri.</title>
        <authorList>
            <person name="Prochnik S.E."/>
            <person name="Umen J."/>
            <person name="Nedelcu A.M."/>
            <person name="Hallmann A."/>
            <person name="Miller S.M."/>
            <person name="Nishii I."/>
            <person name="Ferris P."/>
            <person name="Kuo A."/>
            <person name="Mitros T."/>
            <person name="Fritz-Laylin L.K."/>
            <person name="Hellsten U."/>
            <person name="Chapman J."/>
            <person name="Simakov O."/>
            <person name="Rensing S.A."/>
            <person name="Terry A."/>
            <person name="Pangilinan J."/>
            <person name="Kapitonov V."/>
            <person name="Jurka J."/>
            <person name="Salamov A."/>
            <person name="Shapiro H."/>
            <person name="Schmutz J."/>
            <person name="Grimwood J."/>
            <person name="Lindquist E."/>
            <person name="Lucas S."/>
            <person name="Grigoriev I.V."/>
            <person name="Schmitt R."/>
            <person name="Kirk D."/>
            <person name="Rokhsar D.S."/>
        </authorList>
    </citation>
    <scope>NUCLEOTIDE SEQUENCE [LARGE SCALE GENOMIC DNA]</scope>
    <source>
        <strain evidence="3">f. Nagariensis / Eve</strain>
    </source>
</reference>
<dbReference type="OrthoDB" id="19045at2759"/>
<feature type="region of interest" description="Disordered" evidence="1">
    <location>
        <begin position="1"/>
        <end position="69"/>
    </location>
</feature>
<feature type="compositionally biased region" description="Basic residues" evidence="1">
    <location>
        <begin position="1"/>
        <end position="13"/>
    </location>
</feature>
<dbReference type="AlphaFoldDB" id="D8UCA3"/>
<feature type="non-terminal residue" evidence="2">
    <location>
        <position position="233"/>
    </location>
</feature>
<feature type="compositionally biased region" description="Acidic residues" evidence="1">
    <location>
        <begin position="17"/>
        <end position="40"/>
    </location>
</feature>
<dbReference type="InterPro" id="IPR036412">
    <property type="entry name" value="HAD-like_sf"/>
</dbReference>
<accession>D8UCA3</accession>
<protein>
    <submittedName>
        <fullName evidence="2">Uncharacterized protein</fullName>
    </submittedName>
</protein>
<dbReference type="InParanoid" id="D8UCA3"/>
<dbReference type="Pfam" id="PF08645">
    <property type="entry name" value="PNK3P"/>
    <property type="match status" value="1"/>
</dbReference>
<dbReference type="NCBIfam" id="TIGR01664">
    <property type="entry name" value="DNA-3'-Pase"/>
    <property type="match status" value="1"/>
</dbReference>
<dbReference type="GO" id="GO:0003690">
    <property type="term" value="F:double-stranded DNA binding"/>
    <property type="evidence" value="ECO:0007669"/>
    <property type="project" value="TreeGrafter"/>
</dbReference>
<name>D8UCA3_VOLCA</name>
<dbReference type="InterPro" id="IPR006549">
    <property type="entry name" value="HAD-SF_hydro_IIIA"/>
</dbReference>
<dbReference type="GO" id="GO:0046403">
    <property type="term" value="F:polynucleotide 3'-phosphatase activity"/>
    <property type="evidence" value="ECO:0007669"/>
    <property type="project" value="TreeGrafter"/>
</dbReference>
<dbReference type="PANTHER" id="PTHR12083:SF9">
    <property type="entry name" value="BIFUNCTIONAL POLYNUCLEOTIDE PHOSPHATASE_KINASE"/>
    <property type="match status" value="1"/>
</dbReference>
<dbReference type="STRING" id="3068.D8UCA3"/>
<keyword evidence="3" id="KW-1185">Reference proteome</keyword>
<evidence type="ECO:0000313" key="2">
    <source>
        <dbReference type="EMBL" id="EFJ42612.1"/>
    </source>
</evidence>
<organism evidence="3">
    <name type="scientific">Volvox carteri f. nagariensis</name>
    <dbReference type="NCBI Taxonomy" id="3068"/>
    <lineage>
        <taxon>Eukaryota</taxon>
        <taxon>Viridiplantae</taxon>
        <taxon>Chlorophyta</taxon>
        <taxon>core chlorophytes</taxon>
        <taxon>Chlorophyceae</taxon>
        <taxon>CS clade</taxon>
        <taxon>Chlamydomonadales</taxon>
        <taxon>Volvocaceae</taxon>
        <taxon>Volvox</taxon>
    </lineage>
</organism>